<dbReference type="InterPro" id="IPR016181">
    <property type="entry name" value="Acyl_CoA_acyltransferase"/>
</dbReference>
<feature type="compositionally biased region" description="Polar residues" evidence="1">
    <location>
        <begin position="31"/>
        <end position="48"/>
    </location>
</feature>
<proteinExistence type="predicted"/>
<dbReference type="SUPFAM" id="SSF55729">
    <property type="entry name" value="Acyl-CoA N-acyltransferases (Nat)"/>
    <property type="match status" value="1"/>
</dbReference>
<dbReference type="Gene3D" id="3.40.630.30">
    <property type="match status" value="1"/>
</dbReference>
<dbReference type="Proteomes" id="UP001590950">
    <property type="component" value="Unassembled WGS sequence"/>
</dbReference>
<keyword evidence="3" id="KW-1185">Reference proteome</keyword>
<evidence type="ECO:0000313" key="3">
    <source>
        <dbReference type="Proteomes" id="UP001590950"/>
    </source>
</evidence>
<evidence type="ECO:0000313" key="2">
    <source>
        <dbReference type="EMBL" id="KAL2043754.1"/>
    </source>
</evidence>
<dbReference type="EMBL" id="JBEFKJ010000010">
    <property type="protein sequence ID" value="KAL2043754.1"/>
    <property type="molecule type" value="Genomic_DNA"/>
</dbReference>
<evidence type="ECO:0008006" key="4">
    <source>
        <dbReference type="Google" id="ProtNLM"/>
    </source>
</evidence>
<protein>
    <recommendedName>
        <fullName evidence="4">N-acetyltransferase domain-containing protein</fullName>
    </recommendedName>
</protein>
<accession>A0ABR4AD56</accession>
<organism evidence="2 3">
    <name type="scientific">Stereocaulon virgatum</name>
    <dbReference type="NCBI Taxonomy" id="373712"/>
    <lineage>
        <taxon>Eukaryota</taxon>
        <taxon>Fungi</taxon>
        <taxon>Dikarya</taxon>
        <taxon>Ascomycota</taxon>
        <taxon>Pezizomycotina</taxon>
        <taxon>Lecanoromycetes</taxon>
        <taxon>OSLEUM clade</taxon>
        <taxon>Lecanoromycetidae</taxon>
        <taxon>Lecanorales</taxon>
        <taxon>Lecanorineae</taxon>
        <taxon>Stereocaulaceae</taxon>
        <taxon>Stereocaulon</taxon>
    </lineage>
</organism>
<reference evidence="2 3" key="1">
    <citation type="submission" date="2024-09" db="EMBL/GenBank/DDBJ databases">
        <title>Rethinking Asexuality: The Enigmatic Case of Functional Sexual Genes in Lepraria (Stereocaulaceae).</title>
        <authorList>
            <person name="Doellman M."/>
            <person name="Sun Y."/>
            <person name="Barcenas-Pena A."/>
            <person name="Lumbsch H.T."/>
            <person name="Grewe F."/>
        </authorList>
    </citation>
    <scope>NUCLEOTIDE SEQUENCE [LARGE SCALE GENOMIC DNA]</scope>
    <source>
        <strain evidence="2 3">Mercado 3170</strain>
    </source>
</reference>
<sequence>MAFSTQPESDPTPTSSTSNSTSDSPTRTPNLPVNLSTRTQLHSPTSLNASPHLPALFKLINKCFDISHNPPGHSYLPPSETARLRKPEQLAEEIGPKGFTFIILVQNADAMFNKSGPRNSKGMGEALRERVIATASAKPFILPQTPSSPSSPESIFKRQPGTHKYLEPYAHLPKWEILVMVVDPELQGRGIAGQLLDITVEEIKKRCAADSKGGESRNGIESEGGKGQVMLLLSTMQEVNEAYYMRRGWVCTEARRFGPGVLGSRDGFGVVEMGRCVGL</sequence>
<feature type="compositionally biased region" description="Low complexity" evidence="1">
    <location>
        <begin position="1"/>
        <end position="29"/>
    </location>
</feature>
<evidence type="ECO:0000256" key="1">
    <source>
        <dbReference type="SAM" id="MobiDB-lite"/>
    </source>
</evidence>
<gene>
    <name evidence="2" type="ORF">N7G274_003273</name>
</gene>
<feature type="region of interest" description="Disordered" evidence="1">
    <location>
        <begin position="1"/>
        <end position="48"/>
    </location>
</feature>
<name>A0ABR4AD56_9LECA</name>
<comment type="caution">
    <text evidence="2">The sequence shown here is derived from an EMBL/GenBank/DDBJ whole genome shotgun (WGS) entry which is preliminary data.</text>
</comment>
<dbReference type="CDD" id="cd04301">
    <property type="entry name" value="NAT_SF"/>
    <property type="match status" value="1"/>
</dbReference>